<dbReference type="InterPro" id="IPR051015">
    <property type="entry name" value="EvgA-like"/>
</dbReference>
<evidence type="ECO:0000259" key="2">
    <source>
        <dbReference type="PROSITE" id="PS50110"/>
    </source>
</evidence>
<dbReference type="InterPro" id="IPR001789">
    <property type="entry name" value="Sig_transdc_resp-reg_receiver"/>
</dbReference>
<evidence type="ECO:0000313" key="3">
    <source>
        <dbReference type="EMBL" id="KAA9356660.1"/>
    </source>
</evidence>
<name>A0A5N1JJM9_9BACT</name>
<accession>A0A5N1JJM9</accession>
<reference evidence="3 4" key="1">
    <citation type="submission" date="2019-09" db="EMBL/GenBank/DDBJ databases">
        <title>Genome Sequence of Larkinella sp MA1.</title>
        <authorList>
            <person name="Srinivasan S."/>
        </authorList>
    </citation>
    <scope>NUCLEOTIDE SEQUENCE [LARGE SCALE GENOMIC DNA]</scope>
    <source>
        <strain evidence="3 4">MA1</strain>
    </source>
</reference>
<proteinExistence type="predicted"/>
<evidence type="ECO:0000256" key="1">
    <source>
        <dbReference type="PROSITE-ProRule" id="PRU00169"/>
    </source>
</evidence>
<keyword evidence="1" id="KW-0597">Phosphoprotein</keyword>
<sequence length="123" mass="13681">MAVRIVIYERDYGFRKALSSQIAVTAGYVLMGAFADTKELENQLRGLNPQVVLLDIELSVELGKTASGQLQREFPDVDVLLLTSDDLDERVMEGICAGASGYLLKKRPADRILRAICEIYDRS</sequence>
<comment type="caution">
    <text evidence="3">The sequence shown here is derived from an EMBL/GenBank/DDBJ whole genome shotgun (WGS) entry which is preliminary data.</text>
</comment>
<feature type="modified residue" description="4-aspartylphosphate" evidence="1">
    <location>
        <position position="55"/>
    </location>
</feature>
<dbReference type="AlphaFoldDB" id="A0A5N1JJM9"/>
<keyword evidence="4" id="KW-1185">Reference proteome</keyword>
<evidence type="ECO:0000313" key="4">
    <source>
        <dbReference type="Proteomes" id="UP000326344"/>
    </source>
</evidence>
<dbReference type="Pfam" id="PF00072">
    <property type="entry name" value="Response_reg"/>
    <property type="match status" value="1"/>
</dbReference>
<dbReference type="Gene3D" id="3.40.50.2300">
    <property type="match status" value="1"/>
</dbReference>
<dbReference type="Proteomes" id="UP000326344">
    <property type="component" value="Unassembled WGS sequence"/>
</dbReference>
<dbReference type="InterPro" id="IPR011006">
    <property type="entry name" value="CheY-like_superfamily"/>
</dbReference>
<dbReference type="SUPFAM" id="SSF52172">
    <property type="entry name" value="CheY-like"/>
    <property type="match status" value="1"/>
</dbReference>
<dbReference type="EMBL" id="VTWS01000001">
    <property type="protein sequence ID" value="KAA9356660.1"/>
    <property type="molecule type" value="Genomic_DNA"/>
</dbReference>
<dbReference type="PROSITE" id="PS50110">
    <property type="entry name" value="RESPONSE_REGULATORY"/>
    <property type="match status" value="1"/>
</dbReference>
<dbReference type="RefSeq" id="WP_150874807.1">
    <property type="nucleotide sequence ID" value="NZ_VTWS01000001.1"/>
</dbReference>
<gene>
    <name evidence="3" type="ORF">F0P93_02610</name>
</gene>
<protein>
    <submittedName>
        <fullName evidence="3">Response regulator transcription factor</fullName>
    </submittedName>
</protein>
<dbReference type="GO" id="GO:0000160">
    <property type="term" value="P:phosphorelay signal transduction system"/>
    <property type="evidence" value="ECO:0007669"/>
    <property type="project" value="InterPro"/>
</dbReference>
<feature type="domain" description="Response regulatory" evidence="2">
    <location>
        <begin position="4"/>
        <end position="120"/>
    </location>
</feature>
<dbReference type="PANTHER" id="PTHR45566:SF1">
    <property type="entry name" value="HTH-TYPE TRANSCRIPTIONAL REGULATOR YHJB-RELATED"/>
    <property type="match status" value="1"/>
</dbReference>
<dbReference type="SMART" id="SM00448">
    <property type="entry name" value="REC"/>
    <property type="match status" value="1"/>
</dbReference>
<organism evidence="3 4">
    <name type="scientific">Larkinella humicola</name>
    <dbReference type="NCBI Taxonomy" id="2607654"/>
    <lineage>
        <taxon>Bacteria</taxon>
        <taxon>Pseudomonadati</taxon>
        <taxon>Bacteroidota</taxon>
        <taxon>Cytophagia</taxon>
        <taxon>Cytophagales</taxon>
        <taxon>Spirosomataceae</taxon>
        <taxon>Larkinella</taxon>
    </lineage>
</organism>
<dbReference type="PANTHER" id="PTHR45566">
    <property type="entry name" value="HTH-TYPE TRANSCRIPTIONAL REGULATOR YHJB-RELATED"/>
    <property type="match status" value="1"/>
</dbReference>